<gene>
    <name evidence="2" type="ORF">H6A01_08720</name>
</gene>
<dbReference type="Proteomes" id="UP000707138">
    <property type="component" value="Unassembled WGS sequence"/>
</dbReference>
<dbReference type="Gene3D" id="1.10.275.10">
    <property type="entry name" value="Fumarase/aspartase (N-terminal domain)"/>
    <property type="match status" value="1"/>
</dbReference>
<dbReference type="InterPro" id="IPR024083">
    <property type="entry name" value="Fumarase/histidase_N"/>
</dbReference>
<dbReference type="Gene3D" id="1.20.200.10">
    <property type="entry name" value="Fumarase/aspartase (Central domain)"/>
    <property type="match status" value="1"/>
</dbReference>
<dbReference type="EMBL" id="JACJLA010000019">
    <property type="protein sequence ID" value="MBM6913401.1"/>
    <property type="molecule type" value="Genomic_DNA"/>
</dbReference>
<evidence type="ECO:0000313" key="2">
    <source>
        <dbReference type="EMBL" id="MBM6913401.1"/>
    </source>
</evidence>
<name>A0ABS2GGU5_9FIRM</name>
<dbReference type="InterPro" id="IPR001106">
    <property type="entry name" value="Aromatic_Lyase"/>
</dbReference>
<reference evidence="2 3" key="1">
    <citation type="journal article" date="2021" name="Sci. Rep.">
        <title>The distribution of antibiotic resistance genes in chicken gut microbiota commensals.</title>
        <authorList>
            <person name="Juricova H."/>
            <person name="Matiasovicova J."/>
            <person name="Kubasova T."/>
            <person name="Cejkova D."/>
            <person name="Rychlik I."/>
        </authorList>
    </citation>
    <scope>NUCLEOTIDE SEQUENCE [LARGE SCALE GENOMIC DNA]</scope>
    <source>
        <strain evidence="2 3">An537</strain>
    </source>
</reference>
<accession>A0ABS2GGU5</accession>
<evidence type="ECO:0000313" key="3">
    <source>
        <dbReference type="Proteomes" id="UP000707138"/>
    </source>
</evidence>
<organism evidence="2 3">
    <name type="scientific">Veillonella magna</name>
    <dbReference type="NCBI Taxonomy" id="464322"/>
    <lineage>
        <taxon>Bacteria</taxon>
        <taxon>Bacillati</taxon>
        <taxon>Bacillota</taxon>
        <taxon>Negativicutes</taxon>
        <taxon>Veillonellales</taxon>
        <taxon>Veillonellaceae</taxon>
        <taxon>Veillonella</taxon>
    </lineage>
</organism>
<dbReference type="InterPro" id="IPR008948">
    <property type="entry name" value="L-Aspartase-like"/>
</dbReference>
<keyword evidence="3" id="KW-1185">Reference proteome</keyword>
<dbReference type="CDD" id="cd00332">
    <property type="entry name" value="PAL-HAL"/>
    <property type="match status" value="1"/>
</dbReference>
<comment type="caution">
    <text evidence="2">The sequence shown here is derived from an EMBL/GenBank/DDBJ whole genome shotgun (WGS) entry which is preliminary data.</text>
</comment>
<proteinExistence type="predicted"/>
<evidence type="ECO:0000256" key="1">
    <source>
        <dbReference type="ARBA" id="ARBA00023239"/>
    </source>
</evidence>
<dbReference type="Pfam" id="PF00221">
    <property type="entry name" value="Lyase_aromatic"/>
    <property type="match status" value="1"/>
</dbReference>
<protein>
    <submittedName>
        <fullName evidence="2">Aromatic amino acid lyase</fullName>
    </submittedName>
</protein>
<dbReference type="GO" id="GO:0016829">
    <property type="term" value="F:lyase activity"/>
    <property type="evidence" value="ECO:0007669"/>
    <property type="project" value="UniProtKB-KW"/>
</dbReference>
<dbReference type="RefSeq" id="WP_205088325.1">
    <property type="nucleotide sequence ID" value="NZ_JACJLA010000019.1"/>
</dbReference>
<keyword evidence="1 2" id="KW-0456">Lyase</keyword>
<dbReference type="PANTHER" id="PTHR10362">
    <property type="entry name" value="HISTIDINE AMMONIA-LYASE"/>
    <property type="match status" value="1"/>
</dbReference>
<sequence>MQDNILELGRRISIRDCMDVIKGRKIITFSDDYKKRVQRAEEVLQQWIDEGKVIYGVTTGFGSLSTRNISHQEMEQLQENILLSHAVSVGDLLSRESVRAIMLSVLQNLGYGVSGVRLELLERYRMILNSEFTPWAPGSGSVGYLAVEAHIALPLIGKGKLIGPQGIVSTAEGLQQIGLEKMKLRAKEGLALISGTTSPTGLSVLATWYAKQALDVANCIAAMELEVSGGNISAYGPELSQVRPRTSQREVAQIIRNILKDSSLIGTAGRVQDALSLRCAAQLHGTVKEAVSQAGRIVEEEINACCDNPIVWTEPGREEVISGGNPDSSYIGWSMDSLAIGVTMLAKMSERRTNRLLDENLSGKPAFLISNPGVNSGLMITQYTQAGLLNEMRVLAYPATVDNTPTCANQEDYVAMGYVAAHKALTLVEKLEYILAIELLAVYQAYYFVDRQKMSKTTKLVFERMREVVPALEKDEYIHPYIEIIKNMIHEGVIIDILKKEDYNREIIM</sequence>
<dbReference type="SUPFAM" id="SSF48557">
    <property type="entry name" value="L-aspartase-like"/>
    <property type="match status" value="1"/>
</dbReference>